<protein>
    <recommendedName>
        <fullName evidence="4">GDP/GTP exchange factor Sec2 N-terminal domain-containing protein</fullName>
    </recommendedName>
</protein>
<evidence type="ECO:0000256" key="3">
    <source>
        <dbReference type="SAM" id="MobiDB-lite"/>
    </source>
</evidence>
<dbReference type="GO" id="GO:0051286">
    <property type="term" value="C:cell tip"/>
    <property type="evidence" value="ECO:0007669"/>
    <property type="project" value="TreeGrafter"/>
</dbReference>
<dbReference type="AlphaFoldDB" id="A0A1Y2FZI1"/>
<feature type="region of interest" description="Disordered" evidence="3">
    <location>
        <begin position="528"/>
        <end position="575"/>
    </location>
</feature>
<dbReference type="PANTHER" id="PTHR14430:SF0">
    <property type="entry name" value="SEC2P DOMAIN-CONTAINING PROTEIN"/>
    <property type="match status" value="1"/>
</dbReference>
<keyword evidence="6" id="KW-1185">Reference proteome</keyword>
<dbReference type="InParanoid" id="A0A1Y2FZI1"/>
<dbReference type="Proteomes" id="UP000193467">
    <property type="component" value="Unassembled WGS sequence"/>
</dbReference>
<accession>A0A1Y2FZI1</accession>
<feature type="compositionally biased region" description="Acidic residues" evidence="3">
    <location>
        <begin position="705"/>
        <end position="714"/>
    </location>
</feature>
<dbReference type="CDD" id="cd21044">
    <property type="entry name" value="Rab11BD_RAB3IP_like"/>
    <property type="match status" value="1"/>
</dbReference>
<feature type="domain" description="GDP/GTP exchange factor Sec2 N-terminal" evidence="4">
    <location>
        <begin position="136"/>
        <end position="268"/>
    </location>
</feature>
<dbReference type="PANTHER" id="PTHR14430">
    <property type="entry name" value="RABIN3-RELATED"/>
    <property type="match status" value="1"/>
</dbReference>
<dbReference type="GO" id="GO:0006887">
    <property type="term" value="P:exocytosis"/>
    <property type="evidence" value="ECO:0007669"/>
    <property type="project" value="TreeGrafter"/>
</dbReference>
<feature type="compositionally biased region" description="Low complexity" evidence="3">
    <location>
        <begin position="528"/>
        <end position="539"/>
    </location>
</feature>
<proteinExistence type="predicted"/>
<name>A0A1Y2FZI1_9BASI</name>
<dbReference type="InterPro" id="IPR040351">
    <property type="entry name" value="RAB3IL/RAB3IP/Sec2"/>
</dbReference>
<evidence type="ECO:0000313" key="5">
    <source>
        <dbReference type="EMBL" id="ORY89484.1"/>
    </source>
</evidence>
<feature type="coiled-coil region" evidence="2">
    <location>
        <begin position="106"/>
        <end position="168"/>
    </location>
</feature>
<organism evidence="5 6">
    <name type="scientific">Leucosporidium creatinivorum</name>
    <dbReference type="NCBI Taxonomy" id="106004"/>
    <lineage>
        <taxon>Eukaryota</taxon>
        <taxon>Fungi</taxon>
        <taxon>Dikarya</taxon>
        <taxon>Basidiomycota</taxon>
        <taxon>Pucciniomycotina</taxon>
        <taxon>Microbotryomycetes</taxon>
        <taxon>Leucosporidiales</taxon>
        <taxon>Leucosporidium</taxon>
    </lineage>
</organism>
<dbReference type="GO" id="GO:0005085">
    <property type="term" value="F:guanyl-nucleotide exchange factor activity"/>
    <property type="evidence" value="ECO:0007669"/>
    <property type="project" value="InterPro"/>
</dbReference>
<evidence type="ECO:0000256" key="1">
    <source>
        <dbReference type="ARBA" id="ARBA00023054"/>
    </source>
</evidence>
<keyword evidence="1 2" id="KW-0175">Coiled coil</keyword>
<feature type="coiled-coil region" evidence="2">
    <location>
        <begin position="227"/>
        <end position="254"/>
    </location>
</feature>
<sequence length="936" mass="101035">MGSQDGHDGTAPPLERTASHASTQQSDDQFDEAPTGNSPALEQEQLPTEESATAHLTTASAPTNNDDNATLAALAASSSSSLPISPTATPGEYLDIDPNSPSFILVAALRSQITDLTSQVTSLNSKLVRSYTSIGDLEDEVHERREGERRAKAKAVELEQDKQRWEREIERGGWVERDHVSAEMQRLMSKVLEETKSRETAVEAHTALETEIDTLTSQLFDEANKMVVVERLARARAEEKMRSLEEAGSNLQAVFEEVQVNLRETVEKLESRDKELDECHRRMAKAGVPFDSPEPEKGAKDAHTVAFSDGDNVVPLDNKALVQDPFNPPLSPSQHAPPRLLNNVLPYHEFLAFIHHLRQLRISVLSRPFDNPAYPHPYTSTASSLAHRGFGTIPHPSSTTVTQTTLINPPSPAQLLAPHLLLSTHLSQPFLKRCVEEDSDPSLRLDLAPGLGFLSRRTIGTAIVDGTLLIEPFFSGAELPSDKCALCGVGLERWSKGAMVAKATGTAAGVAGVRKVLGGGGWGLPTFSSSSSSSGKSGNTPPPIPSPTKSTFDPFSFSSTSNPLPPPPPNEQIHIFRANDTPTSTRYAICPVYCLKRLRAVCEFWTYVRVIERGLLLEEGFRFVQGRGVDSQGGNASARASVEGLGLSGGGGGGAEKVVLGGVAGKEEGGLFGVGGGARRESLQLAEGKVPDEFVMDGGELEISREEEEEEEREERERSEMEKIKEEKMQGGEKTVKEALVVKEEIEKKEEEGEEKKEGDDVKEKKEDAEIEEKVANADEEKNKEPSTLDSKDDTPSSSPTIPQNGHVKPPVPKRSAARTPGSTTPILGSSSPVIPTPSSPIPREETQASSHAPSEPPKLPPRRSGPAPPPRHPSAANSSAATNGQAGDILASAMGWEDRCWSEVVRLKESVFWARVAAVAQDGEQVASRLAKVQE</sequence>
<feature type="region of interest" description="Disordered" evidence="3">
    <location>
        <begin position="1"/>
        <end position="66"/>
    </location>
</feature>
<feature type="compositionally biased region" description="Basic and acidic residues" evidence="3">
    <location>
        <begin position="715"/>
        <end position="795"/>
    </location>
</feature>
<comment type="caution">
    <text evidence="5">The sequence shown here is derived from an EMBL/GenBank/DDBJ whole genome shotgun (WGS) entry which is preliminary data.</text>
</comment>
<feature type="region of interest" description="Disordered" evidence="3">
    <location>
        <begin position="690"/>
        <end position="887"/>
    </location>
</feature>
<evidence type="ECO:0000313" key="6">
    <source>
        <dbReference type="Proteomes" id="UP000193467"/>
    </source>
</evidence>
<dbReference type="OrthoDB" id="1748564at2759"/>
<evidence type="ECO:0000256" key="2">
    <source>
        <dbReference type="SAM" id="Coils"/>
    </source>
</evidence>
<reference evidence="5 6" key="1">
    <citation type="submission" date="2016-07" db="EMBL/GenBank/DDBJ databases">
        <title>Pervasive Adenine N6-methylation of Active Genes in Fungi.</title>
        <authorList>
            <consortium name="DOE Joint Genome Institute"/>
            <person name="Mondo S.J."/>
            <person name="Dannebaum R.O."/>
            <person name="Kuo R.C."/>
            <person name="Labutti K."/>
            <person name="Haridas S."/>
            <person name="Kuo A."/>
            <person name="Salamov A."/>
            <person name="Ahrendt S.R."/>
            <person name="Lipzen A."/>
            <person name="Sullivan W."/>
            <person name="Andreopoulos W.B."/>
            <person name="Clum A."/>
            <person name="Lindquist E."/>
            <person name="Daum C."/>
            <person name="Ramamoorthy G.K."/>
            <person name="Gryganskyi A."/>
            <person name="Culley D."/>
            <person name="Magnuson J.K."/>
            <person name="James T.Y."/>
            <person name="O'Malley M.A."/>
            <person name="Stajich J.E."/>
            <person name="Spatafora J.W."/>
            <person name="Visel A."/>
            <person name="Grigoriev I.V."/>
        </authorList>
    </citation>
    <scope>NUCLEOTIDE SEQUENCE [LARGE SCALE GENOMIC DNA]</scope>
    <source>
        <strain evidence="5 6">62-1032</strain>
    </source>
</reference>
<dbReference type="GO" id="GO:0070319">
    <property type="term" value="C:Golgi to plasma membrane transport vesicle"/>
    <property type="evidence" value="ECO:0007669"/>
    <property type="project" value="TreeGrafter"/>
</dbReference>
<gene>
    <name evidence="5" type="ORF">BCR35DRAFT_300689</name>
</gene>
<dbReference type="Gene3D" id="6.10.140.910">
    <property type="match status" value="1"/>
</dbReference>
<feature type="compositionally biased region" description="Low complexity" evidence="3">
    <location>
        <begin position="547"/>
        <end position="562"/>
    </location>
</feature>
<dbReference type="SUPFAM" id="SSF144284">
    <property type="entry name" value="Sec2 N-terminal region"/>
    <property type="match status" value="1"/>
</dbReference>
<dbReference type="EMBL" id="MCGR01000006">
    <property type="protein sequence ID" value="ORY89484.1"/>
    <property type="molecule type" value="Genomic_DNA"/>
</dbReference>
<evidence type="ECO:0000259" key="4">
    <source>
        <dbReference type="Pfam" id="PF06428"/>
    </source>
</evidence>
<feature type="compositionally biased region" description="Polar residues" evidence="3">
    <location>
        <begin position="35"/>
        <end position="66"/>
    </location>
</feature>
<dbReference type="STRING" id="106004.A0A1Y2FZI1"/>
<dbReference type="Pfam" id="PF06428">
    <property type="entry name" value="Sec2p"/>
    <property type="match status" value="1"/>
</dbReference>
<dbReference type="Pfam" id="PF25555">
    <property type="entry name" value="RAB3A-like_C"/>
    <property type="match status" value="1"/>
</dbReference>
<dbReference type="InterPro" id="IPR009449">
    <property type="entry name" value="Sec2_N"/>
</dbReference>